<dbReference type="HAMAP" id="MF_00081">
    <property type="entry name" value="HrcA"/>
    <property type="match status" value="1"/>
</dbReference>
<sequence length="359" mass="39121">MAGTQLDAAGLPELTERQERILALIIREYTNKPEPVGSKFLAETHLSNLSSATIRNEMARLEELGLLAAPHTSAGRVPTEIGYRYFVRRLLSDDLLPDEKEAINSAFAPVAHDLEGGLRLAAALIARNAQGAALVTSPRAVSCQYKHLALLATQGRAVMMVLVLHGGEVRQQMLTLAEPPTQEQLSAIANQLNALCEGLNAEQVRSRAKQVENELAREIIEVIADVMDEADHAPVRFTYREGLSEVLTLFTESIGAQQAIRAIEEQHVLQDIVAELPDQAIGQVRVVIGGEGRWQDIQHLGMVVSRYGVPEQTTGALLVLGPTRMRYGRAVATVRHVAGLISGMLLTIYGEGGERHEND</sequence>
<organism evidence="8 9">
    <name type="scientific">Candidatus Thermofonsia Clade 1 bacterium</name>
    <dbReference type="NCBI Taxonomy" id="2364210"/>
    <lineage>
        <taxon>Bacteria</taxon>
        <taxon>Bacillati</taxon>
        <taxon>Chloroflexota</taxon>
        <taxon>Candidatus Thermofontia</taxon>
        <taxon>Candidatus Thermofonsia Clade 1</taxon>
    </lineage>
</organism>
<dbReference type="NCBIfam" id="TIGR00331">
    <property type="entry name" value="hrcA"/>
    <property type="match status" value="1"/>
</dbReference>
<dbReference type="Pfam" id="PF03444">
    <property type="entry name" value="WHD_HrcA"/>
    <property type="match status" value="1"/>
</dbReference>
<evidence type="ECO:0000313" key="8">
    <source>
        <dbReference type="EMBL" id="PJF30486.1"/>
    </source>
</evidence>
<dbReference type="PANTHER" id="PTHR34824">
    <property type="entry name" value="HEAT-INDUCIBLE TRANSCRIPTION REPRESSOR HRCA"/>
    <property type="match status" value="1"/>
</dbReference>
<dbReference type="PANTHER" id="PTHR34824:SF1">
    <property type="entry name" value="HEAT-INDUCIBLE TRANSCRIPTION REPRESSOR HRCA"/>
    <property type="match status" value="1"/>
</dbReference>
<evidence type="ECO:0000256" key="5">
    <source>
        <dbReference type="HAMAP-Rule" id="MF_00081"/>
    </source>
</evidence>
<reference evidence="8 9" key="1">
    <citation type="submission" date="2017-11" db="EMBL/GenBank/DDBJ databases">
        <title>Evolution of Phototrophy in the Chloroflexi Phylum Driven by Horizontal Gene Transfer.</title>
        <authorList>
            <person name="Ward L.M."/>
            <person name="Hemp J."/>
            <person name="Shih P.M."/>
            <person name="Mcglynn S.E."/>
            <person name="Fischer W."/>
        </authorList>
    </citation>
    <scope>NUCLEOTIDE SEQUENCE [LARGE SCALE GENOMIC DNA]</scope>
    <source>
        <strain evidence="8">CP2_2F</strain>
    </source>
</reference>
<dbReference type="Pfam" id="PF01628">
    <property type="entry name" value="HrcA"/>
    <property type="match status" value="1"/>
</dbReference>
<comment type="caution">
    <text evidence="8">The sequence shown here is derived from an EMBL/GenBank/DDBJ whole genome shotgun (WGS) entry which is preliminary data.</text>
</comment>
<evidence type="ECO:0000256" key="3">
    <source>
        <dbReference type="ARBA" id="ARBA00023016"/>
    </source>
</evidence>
<dbReference type="Gene3D" id="3.30.390.60">
    <property type="entry name" value="Heat-inducible transcription repressor hrca homolog, domain 3"/>
    <property type="match status" value="1"/>
</dbReference>
<dbReference type="InterPro" id="IPR036388">
    <property type="entry name" value="WH-like_DNA-bd_sf"/>
</dbReference>
<evidence type="ECO:0000256" key="4">
    <source>
        <dbReference type="ARBA" id="ARBA00023163"/>
    </source>
</evidence>
<dbReference type="InterPro" id="IPR002571">
    <property type="entry name" value="HrcA"/>
</dbReference>
<proteinExistence type="inferred from homology"/>
<name>A0A2M8NYV7_9CHLR</name>
<protein>
    <recommendedName>
        <fullName evidence="5">Heat-inducible transcription repressor HrcA</fullName>
    </recommendedName>
</protein>
<dbReference type="SUPFAM" id="SSF55781">
    <property type="entry name" value="GAF domain-like"/>
    <property type="match status" value="1"/>
</dbReference>
<evidence type="ECO:0000259" key="7">
    <source>
        <dbReference type="Pfam" id="PF03444"/>
    </source>
</evidence>
<feature type="domain" description="Winged helix-turn-helix transcription repressor HrcA DNA-binding" evidence="7">
    <location>
        <begin position="13"/>
        <end position="84"/>
    </location>
</feature>
<dbReference type="Proteomes" id="UP000228921">
    <property type="component" value="Unassembled WGS sequence"/>
</dbReference>
<dbReference type="InterPro" id="IPR036390">
    <property type="entry name" value="WH_DNA-bd_sf"/>
</dbReference>
<evidence type="ECO:0000313" key="9">
    <source>
        <dbReference type="Proteomes" id="UP000228921"/>
    </source>
</evidence>
<keyword evidence="1 5" id="KW-0678">Repressor</keyword>
<evidence type="ECO:0000256" key="2">
    <source>
        <dbReference type="ARBA" id="ARBA00023015"/>
    </source>
</evidence>
<evidence type="ECO:0000256" key="1">
    <source>
        <dbReference type="ARBA" id="ARBA00022491"/>
    </source>
</evidence>
<comment type="function">
    <text evidence="5">Negative regulator of class I heat shock genes (grpE-dnaK-dnaJ and groELS operons). Prevents heat-shock induction of these operons.</text>
</comment>
<feature type="domain" description="Heat-inducible transcription repressor HrcA C-terminal" evidence="6">
    <location>
        <begin position="118"/>
        <end position="331"/>
    </location>
</feature>
<dbReference type="InterPro" id="IPR021153">
    <property type="entry name" value="HrcA_C"/>
</dbReference>
<dbReference type="PIRSF" id="PIRSF005485">
    <property type="entry name" value="HrcA"/>
    <property type="match status" value="1"/>
</dbReference>
<keyword evidence="2 5" id="KW-0805">Transcription regulation</keyword>
<keyword evidence="3 5" id="KW-0346">Stress response</keyword>
<comment type="similarity">
    <text evidence="5">Belongs to the HrcA family.</text>
</comment>
<dbReference type="GO" id="GO:0045892">
    <property type="term" value="P:negative regulation of DNA-templated transcription"/>
    <property type="evidence" value="ECO:0007669"/>
    <property type="project" value="UniProtKB-UniRule"/>
</dbReference>
<dbReference type="InterPro" id="IPR005104">
    <property type="entry name" value="WHTH_HrcA_DNA-bd"/>
</dbReference>
<dbReference type="InterPro" id="IPR023120">
    <property type="entry name" value="WHTH_transcript_rep_HrcA_IDD"/>
</dbReference>
<dbReference type="AlphaFoldDB" id="A0A2M8NYV7"/>
<keyword evidence="4 5" id="KW-0804">Transcription</keyword>
<dbReference type="Gene3D" id="1.10.10.10">
    <property type="entry name" value="Winged helix-like DNA-binding domain superfamily/Winged helix DNA-binding domain"/>
    <property type="match status" value="1"/>
</dbReference>
<evidence type="ECO:0000259" key="6">
    <source>
        <dbReference type="Pfam" id="PF01628"/>
    </source>
</evidence>
<gene>
    <name evidence="5 8" type="primary">hrcA</name>
    <name evidence="8" type="ORF">CUN51_07485</name>
</gene>
<accession>A0A2M8NYV7</accession>
<dbReference type="EMBL" id="PGTK01000009">
    <property type="protein sequence ID" value="PJF30486.1"/>
    <property type="molecule type" value="Genomic_DNA"/>
</dbReference>
<dbReference type="Gene3D" id="3.30.450.40">
    <property type="match status" value="1"/>
</dbReference>
<dbReference type="GO" id="GO:0003677">
    <property type="term" value="F:DNA binding"/>
    <property type="evidence" value="ECO:0007669"/>
    <property type="project" value="InterPro"/>
</dbReference>
<dbReference type="SUPFAM" id="SSF46785">
    <property type="entry name" value="Winged helix' DNA-binding domain"/>
    <property type="match status" value="1"/>
</dbReference>
<dbReference type="InterPro" id="IPR029016">
    <property type="entry name" value="GAF-like_dom_sf"/>
</dbReference>